<dbReference type="InterPro" id="IPR010281">
    <property type="entry name" value="DUF885"/>
</dbReference>
<dbReference type="Proteomes" id="UP000537141">
    <property type="component" value="Unassembled WGS sequence"/>
</dbReference>
<dbReference type="PROSITE" id="PS51257">
    <property type="entry name" value="PROKAR_LIPOPROTEIN"/>
    <property type="match status" value="1"/>
</dbReference>
<dbReference type="RefSeq" id="WP_184425685.1">
    <property type="nucleotide sequence ID" value="NZ_AP027362.1"/>
</dbReference>
<reference evidence="1 2" key="1">
    <citation type="submission" date="2020-08" db="EMBL/GenBank/DDBJ databases">
        <title>Genomic Encyclopedia of Type Strains, Phase IV (KMG-IV): sequencing the most valuable type-strain genomes for metagenomic binning, comparative biology and taxonomic classification.</title>
        <authorList>
            <person name="Goeker M."/>
        </authorList>
    </citation>
    <scope>NUCLEOTIDE SEQUENCE [LARGE SCALE GENOMIC DNA]</scope>
    <source>
        <strain evidence="1 2">DSM 26287</strain>
    </source>
</reference>
<dbReference type="PANTHER" id="PTHR33361">
    <property type="entry name" value="GLR0591 PROTEIN"/>
    <property type="match status" value="1"/>
</dbReference>
<accession>A0A7X0NJK9</accession>
<evidence type="ECO:0000313" key="2">
    <source>
        <dbReference type="Proteomes" id="UP000537141"/>
    </source>
</evidence>
<dbReference type="PANTHER" id="PTHR33361:SF2">
    <property type="entry name" value="DUF885 DOMAIN-CONTAINING PROTEIN"/>
    <property type="match status" value="1"/>
</dbReference>
<comment type="caution">
    <text evidence="1">The sequence shown here is derived from an EMBL/GenBank/DDBJ whole genome shotgun (WGS) entry which is preliminary data.</text>
</comment>
<gene>
    <name evidence="1" type="ORF">HNQ55_003039</name>
</gene>
<keyword evidence="2" id="KW-1185">Reference proteome</keyword>
<dbReference type="EMBL" id="JACHHU010000031">
    <property type="protein sequence ID" value="MBB6544506.1"/>
    <property type="molecule type" value="Genomic_DNA"/>
</dbReference>
<sequence>MSRLFTQLLVVTATIISLTACQTTPNKVSADQAFDSTVQQLLNQRAGKGVYEVAAADDQKRYWPDLSPQYLQTQFEQRQTLAAQFEQIDQTALSADNKINYAIIKAQLDNRIANYQFKSHYLPLKSESGFHSNVNFMIDSTEFSTEQDIENYVNKMAALPEYFEQNIYWMRQGLASGITQPQAVLIGYEQSISAFIPESIEQSVFFKPFASVPKLLDQELVKAQQAKLRTLLSTQIIPAYESYYQFFTQEYFPKARKNIAVSSTPAGRAFYENRVKHFTTTEMTAEEVHQLGLREVARIRAEMDEVILNIGFEGSFAEFTHFLRTDPQFYARTPLELIKEASYIAKQIDGKLPSLFKHLPRTPYGVAPVPEAIAPKYTTGRYISPATDRHSGSYWVNTYALDKRPLYALPALTLHEGVPGHHLQISLNSELDNLPSYRQHAYISAFGEGWGLYSEWLGIEAGIYTDHYADFGRLSYEMWRAARLVVDTGMHMKGWSRAQAMDFMKDNTALSLHNVKTEIDRYISWPGQALSYKIGEITIRKLRQQAETELARDFDVREFHHQVLKNGSIPLNVLEQQIEDYIQQVKLTLLEKTAKDKTKE</sequence>
<name>A0A7X0NJK9_9GAMM</name>
<proteinExistence type="predicted"/>
<dbReference type="Pfam" id="PF05960">
    <property type="entry name" value="DUF885"/>
    <property type="match status" value="1"/>
</dbReference>
<dbReference type="AlphaFoldDB" id="A0A7X0NJK9"/>
<protein>
    <submittedName>
        <fullName evidence="1">Uncharacterized protein (DUF885 family)</fullName>
    </submittedName>
</protein>
<evidence type="ECO:0000313" key="1">
    <source>
        <dbReference type="EMBL" id="MBB6544506.1"/>
    </source>
</evidence>
<organism evidence="1 2">
    <name type="scientific">Thalassotalea piscium</name>
    <dbReference type="NCBI Taxonomy" id="1230533"/>
    <lineage>
        <taxon>Bacteria</taxon>
        <taxon>Pseudomonadati</taxon>
        <taxon>Pseudomonadota</taxon>
        <taxon>Gammaproteobacteria</taxon>
        <taxon>Alteromonadales</taxon>
        <taxon>Colwelliaceae</taxon>
        <taxon>Thalassotalea</taxon>
    </lineage>
</organism>